<proteinExistence type="predicted"/>
<evidence type="ECO:0000313" key="2">
    <source>
        <dbReference type="Proteomes" id="UP000265520"/>
    </source>
</evidence>
<feature type="non-terminal residue" evidence="1">
    <location>
        <position position="1"/>
    </location>
</feature>
<keyword evidence="2" id="KW-1185">Reference proteome</keyword>
<evidence type="ECO:0000313" key="1">
    <source>
        <dbReference type="EMBL" id="MCI67668.1"/>
    </source>
</evidence>
<dbReference type="EMBL" id="LXQA010721412">
    <property type="protein sequence ID" value="MCI67668.1"/>
    <property type="molecule type" value="Genomic_DNA"/>
</dbReference>
<accession>A0A392U3J8</accession>
<protein>
    <submittedName>
        <fullName evidence="1">Uncharacterized protein</fullName>
    </submittedName>
</protein>
<dbReference type="Proteomes" id="UP000265520">
    <property type="component" value="Unassembled WGS sequence"/>
</dbReference>
<dbReference type="AlphaFoldDB" id="A0A392U3J8"/>
<comment type="caution">
    <text evidence="1">The sequence shown here is derived from an EMBL/GenBank/DDBJ whole genome shotgun (WGS) entry which is preliminary data.</text>
</comment>
<name>A0A392U3J8_9FABA</name>
<sequence>VRLTPATMSVHLCPAHACDNVLSVFVWLTPATMFPLCPANACDNVSSLSG</sequence>
<organism evidence="1 2">
    <name type="scientific">Trifolium medium</name>
    <dbReference type="NCBI Taxonomy" id="97028"/>
    <lineage>
        <taxon>Eukaryota</taxon>
        <taxon>Viridiplantae</taxon>
        <taxon>Streptophyta</taxon>
        <taxon>Embryophyta</taxon>
        <taxon>Tracheophyta</taxon>
        <taxon>Spermatophyta</taxon>
        <taxon>Magnoliopsida</taxon>
        <taxon>eudicotyledons</taxon>
        <taxon>Gunneridae</taxon>
        <taxon>Pentapetalae</taxon>
        <taxon>rosids</taxon>
        <taxon>fabids</taxon>
        <taxon>Fabales</taxon>
        <taxon>Fabaceae</taxon>
        <taxon>Papilionoideae</taxon>
        <taxon>50 kb inversion clade</taxon>
        <taxon>NPAAA clade</taxon>
        <taxon>Hologalegina</taxon>
        <taxon>IRL clade</taxon>
        <taxon>Trifolieae</taxon>
        <taxon>Trifolium</taxon>
    </lineage>
</organism>
<reference evidence="1 2" key="1">
    <citation type="journal article" date="2018" name="Front. Plant Sci.">
        <title>Red Clover (Trifolium pratense) and Zigzag Clover (T. medium) - A Picture of Genomic Similarities and Differences.</title>
        <authorList>
            <person name="Dluhosova J."/>
            <person name="Istvanek J."/>
            <person name="Nedelnik J."/>
            <person name="Repkova J."/>
        </authorList>
    </citation>
    <scope>NUCLEOTIDE SEQUENCE [LARGE SCALE GENOMIC DNA]</scope>
    <source>
        <strain evidence="2">cv. 10/8</strain>
        <tissue evidence="1">Leaf</tissue>
    </source>
</reference>